<proteinExistence type="predicted"/>
<sequence length="123" mass="13375">MNPAASATAKTRGLAGDHLTSNRYVLDGSITTTARGSLSMWYTRRVPSVLQVRNKFRWNGEVAMAYTGPECFSKECFDACGYTCRGGGRAAKNAATSMSFVPVLLANFRKQLNTSYRDCVGST</sequence>
<organism evidence="1">
    <name type="scientific">Amorphochlora amoebiformis</name>
    <dbReference type="NCBI Taxonomy" id="1561963"/>
    <lineage>
        <taxon>Eukaryota</taxon>
        <taxon>Sar</taxon>
        <taxon>Rhizaria</taxon>
        <taxon>Cercozoa</taxon>
        <taxon>Chlorarachniophyceae</taxon>
        <taxon>Amorphochlora</taxon>
    </lineage>
</organism>
<accession>A0A7S0DGA1</accession>
<dbReference type="EMBL" id="HBEM01018827">
    <property type="protein sequence ID" value="CAD8453913.1"/>
    <property type="molecule type" value="Transcribed_RNA"/>
</dbReference>
<protein>
    <submittedName>
        <fullName evidence="1">Uncharacterized protein</fullName>
    </submittedName>
</protein>
<name>A0A7S0DGA1_9EUKA</name>
<gene>
    <name evidence="1" type="ORF">LAMO00422_LOCUS12854</name>
</gene>
<evidence type="ECO:0000313" key="1">
    <source>
        <dbReference type="EMBL" id="CAD8453913.1"/>
    </source>
</evidence>
<reference evidence="1" key="1">
    <citation type="submission" date="2021-01" db="EMBL/GenBank/DDBJ databases">
        <authorList>
            <person name="Corre E."/>
            <person name="Pelletier E."/>
            <person name="Niang G."/>
            <person name="Scheremetjew M."/>
            <person name="Finn R."/>
            <person name="Kale V."/>
            <person name="Holt S."/>
            <person name="Cochrane G."/>
            <person name="Meng A."/>
            <person name="Brown T."/>
            <person name="Cohen L."/>
        </authorList>
    </citation>
    <scope>NUCLEOTIDE SEQUENCE</scope>
    <source>
        <strain evidence="1">CCMP2058</strain>
    </source>
</reference>
<dbReference type="AlphaFoldDB" id="A0A7S0DGA1"/>